<dbReference type="EMBL" id="AP006618">
    <property type="protein sequence ID" value="BAD56219.1"/>
    <property type="molecule type" value="Genomic_DNA"/>
</dbReference>
<evidence type="ECO:0000313" key="3">
    <source>
        <dbReference type="Proteomes" id="UP000006820"/>
    </source>
</evidence>
<dbReference type="STRING" id="247156.NFA_13740"/>
<dbReference type="OrthoDB" id="3194910at2"/>
<dbReference type="Proteomes" id="UP000006820">
    <property type="component" value="Chromosome"/>
</dbReference>
<protein>
    <recommendedName>
        <fullName evidence="4">MmcQ/YjbR family DNA-binding protein</fullName>
    </recommendedName>
</protein>
<dbReference type="HOGENOM" id="CLU_1370969_0_0_11"/>
<dbReference type="InterPro" id="IPR007351">
    <property type="entry name" value="YjbR"/>
</dbReference>
<dbReference type="SUPFAM" id="SSF142906">
    <property type="entry name" value="YjbR-like"/>
    <property type="match status" value="1"/>
</dbReference>
<dbReference type="RefSeq" id="WP_011207904.1">
    <property type="nucleotide sequence ID" value="NC_006361.1"/>
</dbReference>
<feature type="region of interest" description="Disordered" evidence="1">
    <location>
        <begin position="177"/>
        <end position="199"/>
    </location>
</feature>
<evidence type="ECO:0000256" key="1">
    <source>
        <dbReference type="SAM" id="MobiDB-lite"/>
    </source>
</evidence>
<evidence type="ECO:0000313" key="2">
    <source>
        <dbReference type="EMBL" id="BAD56219.1"/>
    </source>
</evidence>
<dbReference type="eggNOG" id="COG2315">
    <property type="taxonomic scope" value="Bacteria"/>
</dbReference>
<accession>Q5Z022</accession>
<name>Q5Z022_NOCFA</name>
<dbReference type="InterPro" id="IPR058532">
    <property type="entry name" value="YjbR/MT2646/Rv2570-like"/>
</dbReference>
<organism evidence="2 3">
    <name type="scientific">Nocardia farcinica (strain IFM 10152)</name>
    <dbReference type="NCBI Taxonomy" id="247156"/>
    <lineage>
        <taxon>Bacteria</taxon>
        <taxon>Bacillati</taxon>
        <taxon>Actinomycetota</taxon>
        <taxon>Actinomycetes</taxon>
        <taxon>Mycobacteriales</taxon>
        <taxon>Nocardiaceae</taxon>
        <taxon>Nocardia</taxon>
    </lineage>
</organism>
<dbReference type="Gene3D" id="3.90.1150.30">
    <property type="match status" value="1"/>
</dbReference>
<dbReference type="PANTHER" id="PTHR35145">
    <property type="entry name" value="CYTOPLASMIC PROTEIN-RELATED"/>
    <property type="match status" value="1"/>
</dbReference>
<dbReference type="Pfam" id="PF04237">
    <property type="entry name" value="YjbR"/>
    <property type="match status" value="1"/>
</dbReference>
<dbReference type="AlphaFoldDB" id="Q5Z022"/>
<reference evidence="2 3" key="1">
    <citation type="journal article" date="2004" name="Proc. Natl. Acad. Sci. U.S.A.">
        <title>The complete genomic sequence of Nocardia farcinica IFM 10152.</title>
        <authorList>
            <person name="Ishikawa J."/>
            <person name="Yamashita A."/>
            <person name="Mikami Y."/>
            <person name="Hoshino Y."/>
            <person name="Kurita H."/>
            <person name="Hotta K."/>
            <person name="Shiba T."/>
            <person name="Hattori M."/>
        </authorList>
    </citation>
    <scope>NUCLEOTIDE SEQUENCE [LARGE SCALE GENOMIC DNA]</scope>
    <source>
        <strain evidence="2 3">IFM 10152</strain>
    </source>
</reference>
<dbReference type="InterPro" id="IPR038056">
    <property type="entry name" value="YjbR-like_sf"/>
</dbReference>
<keyword evidence="3" id="KW-1185">Reference proteome</keyword>
<gene>
    <name evidence="2" type="ordered locus">NFA_13740</name>
</gene>
<dbReference type="GeneID" id="61136626"/>
<proteinExistence type="predicted"/>
<dbReference type="KEGG" id="nfa:NFA_13740"/>
<sequence>MDHAELVRYCLAKPGAVADEPWEGDLVAKVGGKIFAFLGTESVGLKCGRDRLEADELVRIHPDEVTPSAYIGRYGWNAVRIDGGISDNELRELIDFSYEEIVRKLPKSKGLERSAGSACLLQDSLSVSLALLTSIRWHGECDAGRRDIDGWGRLVEAGHRGCRAGGVLADGSGCAAGRAVAPRRGGDPARGAGRGAAAR</sequence>
<dbReference type="PANTHER" id="PTHR35145:SF1">
    <property type="entry name" value="CYTOPLASMIC PROTEIN"/>
    <property type="match status" value="1"/>
</dbReference>
<evidence type="ECO:0008006" key="4">
    <source>
        <dbReference type="Google" id="ProtNLM"/>
    </source>
</evidence>